<dbReference type="Gene3D" id="3.40.50.1000">
    <property type="entry name" value="HAD superfamily/HAD-like"/>
    <property type="match status" value="2"/>
</dbReference>
<dbReference type="Proteomes" id="UP000005952">
    <property type="component" value="Chromosome"/>
</dbReference>
<sequence length="284" mass="29813">MSAIPVLQSIAPLAATADLWFVDIWGVMHNGVRPYASSVAACEAFRERGGTILLVTNSPRPRESVGRQLDGIGVARSAYDGIVSSGDVSRSLVEDWAGKPILHIGPERDLPIFANLQATPGASVDDAAVAVCTGLYDDEQETPADYALMLANLKSRNVPMICANPDQKVERGGRLIYCAGAIARAYEALGGNVSYAGKPFQPIYDLALEIGSDMRGKPVVKDRVLAIGDGVATDIAGASSVGIRSVFIASGVHVKNGEDIGDAAARLFAAATSLPIAVMNTFVW</sequence>
<dbReference type="SUPFAM" id="SSF56784">
    <property type="entry name" value="HAD-like"/>
    <property type="match status" value="1"/>
</dbReference>
<dbReference type="InterPro" id="IPR006356">
    <property type="entry name" value="HAD-SF_hydro_IIA_hyp3"/>
</dbReference>
<dbReference type="HOGENOM" id="CLU_043473_2_1_5"/>
<dbReference type="AlphaFoldDB" id="N0B5M0"/>
<dbReference type="OrthoDB" id="9791073at2"/>
<dbReference type="GO" id="GO:0016791">
    <property type="term" value="F:phosphatase activity"/>
    <property type="evidence" value="ECO:0007669"/>
    <property type="project" value="TreeGrafter"/>
</dbReference>
<dbReference type="PANTHER" id="PTHR19288:SF90">
    <property type="entry name" value="OS08G0542600 PROTEIN"/>
    <property type="match status" value="1"/>
</dbReference>
<name>N0B5M0_9HYPH</name>
<dbReference type="eggNOG" id="COG0647">
    <property type="taxonomic scope" value="Bacteria"/>
</dbReference>
<keyword evidence="2" id="KW-1185">Reference proteome</keyword>
<dbReference type="InterPro" id="IPR036412">
    <property type="entry name" value="HAD-like_sf"/>
</dbReference>
<dbReference type="KEGG" id="hdt:HYPDE_35888"/>
<keyword evidence="1" id="KW-0378">Hydrolase</keyword>
<dbReference type="NCBIfam" id="TIGR01459">
    <property type="entry name" value="HAD-SF-IIA-hyp4"/>
    <property type="match status" value="1"/>
</dbReference>
<protein>
    <submittedName>
        <fullName evidence="1">HAD-superfamily hydrolase</fullName>
    </submittedName>
</protein>
<dbReference type="PANTHER" id="PTHR19288">
    <property type="entry name" value="4-NITROPHENYLPHOSPHATASE-RELATED"/>
    <property type="match status" value="1"/>
</dbReference>
<dbReference type="Pfam" id="PF13242">
    <property type="entry name" value="Hydrolase_like"/>
    <property type="match status" value="1"/>
</dbReference>
<dbReference type="GO" id="GO:0005737">
    <property type="term" value="C:cytoplasm"/>
    <property type="evidence" value="ECO:0007669"/>
    <property type="project" value="TreeGrafter"/>
</dbReference>
<accession>N0B5M0</accession>
<reference evidence="1 2" key="1">
    <citation type="journal article" date="2013" name="Genome Announc.">
        <title>Genome sequences for three denitrifying bacterial strains isolated from a uranium- and nitrate-contaminated subsurface environment.</title>
        <authorList>
            <person name="Venkatramanan R."/>
            <person name="Prakash O."/>
            <person name="Woyke T."/>
            <person name="Chain P."/>
            <person name="Goodwin L.A."/>
            <person name="Watson D."/>
            <person name="Brooks S."/>
            <person name="Kostka J.E."/>
            <person name="Green S.J."/>
        </authorList>
    </citation>
    <scope>NUCLEOTIDE SEQUENCE [LARGE SCALE GENOMIC DNA]</scope>
    <source>
        <strain evidence="1 2">1NES1</strain>
    </source>
</reference>
<dbReference type="EMBL" id="CP005587">
    <property type="protein sequence ID" value="AGK58849.1"/>
    <property type="molecule type" value="Genomic_DNA"/>
</dbReference>
<dbReference type="STRING" id="670307.HYPDE_35888"/>
<dbReference type="InterPro" id="IPR006357">
    <property type="entry name" value="HAD-SF_hydro_IIA"/>
</dbReference>
<dbReference type="Pfam" id="PF13344">
    <property type="entry name" value="Hydrolase_6"/>
    <property type="match status" value="1"/>
</dbReference>
<dbReference type="RefSeq" id="WP_015598868.1">
    <property type="nucleotide sequence ID" value="NC_021172.1"/>
</dbReference>
<dbReference type="CDD" id="cd07525">
    <property type="entry name" value="HAD_like"/>
    <property type="match status" value="1"/>
</dbReference>
<evidence type="ECO:0000313" key="2">
    <source>
        <dbReference type="Proteomes" id="UP000005952"/>
    </source>
</evidence>
<gene>
    <name evidence="1" type="ORF">HYPDE_35888</name>
</gene>
<proteinExistence type="predicted"/>
<organism evidence="1 2">
    <name type="scientific">Hyphomicrobium denitrificans 1NES1</name>
    <dbReference type="NCBI Taxonomy" id="670307"/>
    <lineage>
        <taxon>Bacteria</taxon>
        <taxon>Pseudomonadati</taxon>
        <taxon>Pseudomonadota</taxon>
        <taxon>Alphaproteobacteria</taxon>
        <taxon>Hyphomicrobiales</taxon>
        <taxon>Hyphomicrobiaceae</taxon>
        <taxon>Hyphomicrobium</taxon>
    </lineage>
</organism>
<evidence type="ECO:0000313" key="1">
    <source>
        <dbReference type="EMBL" id="AGK58849.1"/>
    </source>
</evidence>
<dbReference type="NCBIfam" id="TIGR01460">
    <property type="entry name" value="HAD-SF-IIA"/>
    <property type="match status" value="1"/>
</dbReference>
<dbReference type="InterPro" id="IPR023214">
    <property type="entry name" value="HAD_sf"/>
</dbReference>